<reference evidence="2 3" key="1">
    <citation type="submission" date="2013-12" db="EMBL/GenBank/DDBJ databases">
        <authorList>
            <person name="Cubeta M."/>
            <person name="Pakala S."/>
            <person name="Fedorova N."/>
            <person name="Thomas E."/>
            <person name="Dean R."/>
            <person name="Jabaji S."/>
            <person name="Neate S."/>
            <person name="Toda T."/>
            <person name="Tavantzis S."/>
            <person name="Vilgalys R."/>
            <person name="Bharathan N."/>
            <person name="Pakala S."/>
            <person name="Losada L.S."/>
            <person name="Zafar N."/>
            <person name="Nierman W."/>
        </authorList>
    </citation>
    <scope>NUCLEOTIDE SEQUENCE [LARGE SCALE GENOMIC DNA]</scope>
    <source>
        <strain evidence="2 3">123E</strain>
    </source>
</reference>
<dbReference type="EMBL" id="AZST01000740">
    <property type="protein sequence ID" value="KEP47448.1"/>
    <property type="molecule type" value="Genomic_DNA"/>
</dbReference>
<feature type="compositionally biased region" description="Basic and acidic residues" evidence="1">
    <location>
        <begin position="46"/>
        <end position="57"/>
    </location>
</feature>
<accession>A0A074RRX7</accession>
<evidence type="ECO:0000313" key="2">
    <source>
        <dbReference type="EMBL" id="KEP47448.1"/>
    </source>
</evidence>
<evidence type="ECO:0000256" key="1">
    <source>
        <dbReference type="SAM" id="MobiDB-lite"/>
    </source>
</evidence>
<dbReference type="OrthoDB" id="3050608at2759"/>
<comment type="caution">
    <text evidence="2">The sequence shown here is derived from an EMBL/GenBank/DDBJ whole genome shotgun (WGS) entry which is preliminary data.</text>
</comment>
<dbReference type="HOGENOM" id="CLU_100306_0_0_1"/>
<name>A0A074RRX7_9AGAM</name>
<proteinExistence type="predicted"/>
<gene>
    <name evidence="2" type="ORF">V565_155530</name>
</gene>
<organism evidence="2 3">
    <name type="scientific">Rhizoctonia solani 123E</name>
    <dbReference type="NCBI Taxonomy" id="1423351"/>
    <lineage>
        <taxon>Eukaryota</taxon>
        <taxon>Fungi</taxon>
        <taxon>Dikarya</taxon>
        <taxon>Basidiomycota</taxon>
        <taxon>Agaricomycotina</taxon>
        <taxon>Agaricomycetes</taxon>
        <taxon>Cantharellales</taxon>
        <taxon>Ceratobasidiaceae</taxon>
        <taxon>Rhizoctonia</taxon>
    </lineage>
</organism>
<dbReference type="PANTHER" id="PTHR40462">
    <property type="entry name" value="CHROMOSOME 1, WHOLE GENOME SHOTGUN SEQUENCE"/>
    <property type="match status" value="1"/>
</dbReference>
<evidence type="ECO:0000313" key="3">
    <source>
        <dbReference type="Proteomes" id="UP000027456"/>
    </source>
</evidence>
<keyword evidence="3" id="KW-1185">Reference proteome</keyword>
<dbReference type="Proteomes" id="UP000027456">
    <property type="component" value="Unassembled WGS sequence"/>
</dbReference>
<feature type="region of interest" description="Disordered" evidence="1">
    <location>
        <begin position="1"/>
        <end position="81"/>
    </location>
</feature>
<dbReference type="PANTHER" id="PTHR40462:SF1">
    <property type="entry name" value="EXPRESSED PROTEIN"/>
    <property type="match status" value="1"/>
</dbReference>
<sequence length="105" mass="11071">MDFLKNLAGQQGQQHPDQAQPQTSGGSSGGGFMGMLNNAAGGGKSGEAKEDGLDKAVDWAQQHILGQGDQSNESAIEQAKDEQISDFIRSQYKSSTGKDFPIADK</sequence>
<dbReference type="AlphaFoldDB" id="A0A074RRX7"/>
<feature type="compositionally biased region" description="Low complexity" evidence="1">
    <location>
        <begin position="8"/>
        <end position="25"/>
    </location>
</feature>
<protein>
    <submittedName>
        <fullName evidence="2">Putative DNA damage-responsive-like protein</fullName>
    </submittedName>
</protein>